<dbReference type="AlphaFoldDB" id="W2P7K2"/>
<evidence type="ECO:0000313" key="1">
    <source>
        <dbReference type="EMBL" id="ETM56670.1"/>
    </source>
</evidence>
<gene>
    <name evidence="1" type="ORF">L914_00391</name>
</gene>
<protein>
    <submittedName>
        <fullName evidence="1">Uncharacterized protein</fullName>
    </submittedName>
</protein>
<sequence>MDFEDPELRQLDQGDWVKDHDIGCYDNMVELIEVKNPAFSSMYEWILQILNGEA</sequence>
<accession>W2P7K2</accession>
<dbReference type="EMBL" id="KI690440">
    <property type="protein sequence ID" value="ETM56670.1"/>
    <property type="molecule type" value="Genomic_DNA"/>
</dbReference>
<organism evidence="1">
    <name type="scientific">Phytophthora nicotianae</name>
    <name type="common">Potato buckeye rot agent</name>
    <name type="synonym">Phytophthora parasitica</name>
    <dbReference type="NCBI Taxonomy" id="4792"/>
    <lineage>
        <taxon>Eukaryota</taxon>
        <taxon>Sar</taxon>
        <taxon>Stramenopiles</taxon>
        <taxon>Oomycota</taxon>
        <taxon>Peronosporomycetes</taxon>
        <taxon>Peronosporales</taxon>
        <taxon>Peronosporaceae</taxon>
        <taxon>Phytophthora</taxon>
    </lineage>
</organism>
<dbReference type="Proteomes" id="UP000054532">
    <property type="component" value="Unassembled WGS sequence"/>
</dbReference>
<name>W2P7K2_PHYNI</name>
<proteinExistence type="predicted"/>
<reference evidence="1" key="1">
    <citation type="submission" date="2013-11" db="EMBL/GenBank/DDBJ databases">
        <title>The Genome Sequence of Phytophthora parasitica IAC_01/95.</title>
        <authorList>
            <consortium name="The Broad Institute Genomics Platform"/>
            <person name="Russ C."/>
            <person name="Tyler B."/>
            <person name="Panabieres F."/>
            <person name="Shan W."/>
            <person name="Tripathy S."/>
            <person name="Grunwald N."/>
            <person name="Machado M."/>
            <person name="Johnson C.S."/>
            <person name="Arredondo F."/>
            <person name="Hong C."/>
            <person name="Coffey M."/>
            <person name="Young S.K."/>
            <person name="Zeng Q."/>
            <person name="Gargeya S."/>
            <person name="Fitzgerald M."/>
            <person name="Abouelleil A."/>
            <person name="Alvarado L."/>
            <person name="Chapman S.B."/>
            <person name="Gainer-Dewar J."/>
            <person name="Goldberg J."/>
            <person name="Griggs A."/>
            <person name="Gujja S."/>
            <person name="Hansen M."/>
            <person name="Howarth C."/>
            <person name="Imamovic A."/>
            <person name="Ireland A."/>
            <person name="Larimer J."/>
            <person name="McCowan C."/>
            <person name="Murphy C."/>
            <person name="Pearson M."/>
            <person name="Poon T.W."/>
            <person name="Priest M."/>
            <person name="Roberts A."/>
            <person name="Saif S."/>
            <person name="Shea T."/>
            <person name="Sykes S."/>
            <person name="Wortman J."/>
            <person name="Nusbaum C."/>
            <person name="Birren B."/>
        </authorList>
    </citation>
    <scope>NUCLEOTIDE SEQUENCE [LARGE SCALE GENOMIC DNA]</scope>
    <source>
        <strain evidence="1">IAC_01/95</strain>
    </source>
</reference>